<dbReference type="InterPro" id="IPR036591">
    <property type="entry name" value="YggU-like_sf"/>
</dbReference>
<accession>A0A0W0R2Q2</accession>
<evidence type="ECO:0000256" key="2">
    <source>
        <dbReference type="HAMAP-Rule" id="MF_00634"/>
    </source>
</evidence>
<sequence length="113" mass="12924">MLSNWLRLKIMWFKIQDQYVTFQIIAKPNAKKTALVKITEHELYIAIHAKPHKGEANKELLLFLSKLFATPKSSITLKGEHSKYKHVVVPLTASLQKIINDPSLLLNETKDSS</sequence>
<dbReference type="KEGG" id="ladl:NCTC12735_01686"/>
<geneLocation type="plasmid" evidence="4 6">
    <name>24</name>
</geneLocation>
<evidence type="ECO:0000313" key="5">
    <source>
        <dbReference type="Proteomes" id="UP000054859"/>
    </source>
</evidence>
<dbReference type="NCBIfam" id="TIGR00251">
    <property type="entry name" value="DUF167 family protein"/>
    <property type="match status" value="1"/>
</dbReference>
<protein>
    <recommendedName>
        <fullName evidence="2">UPF0235 protein Lade_1331</fullName>
    </recommendedName>
</protein>
<dbReference type="Proteomes" id="UP000054859">
    <property type="component" value="Unassembled WGS sequence"/>
</dbReference>
<dbReference type="GO" id="GO:0005737">
    <property type="term" value="C:cytoplasm"/>
    <property type="evidence" value="ECO:0007669"/>
    <property type="project" value="TreeGrafter"/>
</dbReference>
<dbReference type="Pfam" id="PF02594">
    <property type="entry name" value="DUF167"/>
    <property type="match status" value="1"/>
</dbReference>
<dbReference type="STRING" id="45056.Lade_1331"/>
<evidence type="ECO:0000313" key="6">
    <source>
        <dbReference type="Proteomes" id="UP000281170"/>
    </source>
</evidence>
<evidence type="ECO:0000256" key="1">
    <source>
        <dbReference type="ARBA" id="ARBA00010364"/>
    </source>
</evidence>
<dbReference type="SMART" id="SM01152">
    <property type="entry name" value="DUF167"/>
    <property type="match status" value="1"/>
</dbReference>
<reference evidence="4 6" key="2">
    <citation type="submission" date="2018-12" db="EMBL/GenBank/DDBJ databases">
        <authorList>
            <consortium name="Pathogen Informatics"/>
        </authorList>
    </citation>
    <scope>NUCLEOTIDE SEQUENCE [LARGE SCALE GENOMIC DNA]</scope>
    <source>
        <strain evidence="4 6">NCTC12735</strain>
        <plasmid evidence="6">24</plasmid>
    </source>
</reference>
<dbReference type="AlphaFoldDB" id="A0A0W0R2Q2"/>
<keyword evidence="4" id="KW-0614">Plasmid</keyword>
<gene>
    <name evidence="4" type="primary">yggU</name>
    <name evidence="3" type="ORF">Lade_1331</name>
    <name evidence="4" type="ORF">NCTC12735_01686</name>
</gene>
<dbReference type="PANTHER" id="PTHR13420">
    <property type="entry name" value="UPF0235 PROTEIN C15ORF40"/>
    <property type="match status" value="1"/>
</dbReference>
<dbReference type="EMBL" id="LNKA01000002">
    <property type="protein sequence ID" value="KTC65309.1"/>
    <property type="molecule type" value="Genomic_DNA"/>
</dbReference>
<reference evidence="3 5" key="1">
    <citation type="submission" date="2015-11" db="EMBL/GenBank/DDBJ databases">
        <title>Identification of large and diverse effector repertoires of 38 Legionella species.</title>
        <authorList>
            <person name="Burstein D."/>
            <person name="Amaro F."/>
            <person name="Zusman T."/>
            <person name="Lifshitz Z."/>
            <person name="Cohen O."/>
            <person name="Gilbert J.A."/>
            <person name="Pupko T."/>
            <person name="Shuman H.A."/>
            <person name="Segal G."/>
        </authorList>
    </citation>
    <scope>NUCLEOTIDE SEQUENCE [LARGE SCALE GENOMIC DNA]</scope>
    <source>
        <strain evidence="3 5">1762-AUS-E</strain>
    </source>
</reference>
<comment type="similarity">
    <text evidence="1 2">Belongs to the UPF0235 family.</text>
</comment>
<keyword evidence="5" id="KW-1185">Reference proteome</keyword>
<dbReference type="PATRIC" id="fig|45056.6.peg.1377"/>
<dbReference type="Gene3D" id="3.30.1200.10">
    <property type="entry name" value="YggU-like"/>
    <property type="match status" value="1"/>
</dbReference>
<dbReference type="PANTHER" id="PTHR13420:SF7">
    <property type="entry name" value="UPF0235 PROTEIN C15ORF40"/>
    <property type="match status" value="1"/>
</dbReference>
<evidence type="ECO:0000313" key="4">
    <source>
        <dbReference type="EMBL" id="VEH86040.1"/>
    </source>
</evidence>
<organism evidence="3 5">
    <name type="scientific">Legionella adelaidensis</name>
    <dbReference type="NCBI Taxonomy" id="45056"/>
    <lineage>
        <taxon>Bacteria</taxon>
        <taxon>Pseudomonadati</taxon>
        <taxon>Pseudomonadota</taxon>
        <taxon>Gammaproteobacteria</taxon>
        <taxon>Legionellales</taxon>
        <taxon>Legionellaceae</taxon>
        <taxon>Legionella</taxon>
    </lineage>
</organism>
<dbReference type="HAMAP" id="MF_00634">
    <property type="entry name" value="UPF0235"/>
    <property type="match status" value="1"/>
</dbReference>
<dbReference type="InterPro" id="IPR003746">
    <property type="entry name" value="DUF167"/>
</dbReference>
<dbReference type="EMBL" id="LR134433">
    <property type="protein sequence ID" value="VEH86040.1"/>
    <property type="molecule type" value="Genomic_DNA"/>
</dbReference>
<name>A0A0W0R2Q2_9GAMM</name>
<evidence type="ECO:0000313" key="3">
    <source>
        <dbReference type="EMBL" id="KTC65309.1"/>
    </source>
</evidence>
<dbReference type="SUPFAM" id="SSF69786">
    <property type="entry name" value="YggU-like"/>
    <property type="match status" value="1"/>
</dbReference>
<dbReference type="OrthoDB" id="9800587at2"/>
<dbReference type="Proteomes" id="UP000281170">
    <property type="component" value="Plasmid 24"/>
</dbReference>
<proteinExistence type="inferred from homology"/>